<evidence type="ECO:0000256" key="2">
    <source>
        <dbReference type="ARBA" id="ARBA00007110"/>
    </source>
</evidence>
<gene>
    <name evidence="10" type="primary">cobT</name>
    <name evidence="11" type="ORF">HPTL_1960</name>
</gene>
<dbReference type="RefSeq" id="WP_119335866.1">
    <property type="nucleotide sequence ID" value="NZ_AP018558.1"/>
</dbReference>
<keyword evidence="5 10" id="KW-0169">Cobalamin biosynthesis</keyword>
<comment type="function">
    <text evidence="10">Catalyzes the synthesis of alpha-ribazole-5'-phosphate from nicotinate mononucleotide (NAMN) and 5,6-dimethylbenzimidazole (DMB).</text>
</comment>
<dbReference type="InterPro" id="IPR036087">
    <property type="entry name" value="Nict_dMeBzImd_PRibTrfase_sf"/>
</dbReference>
<dbReference type="GO" id="GO:0009236">
    <property type="term" value="P:cobalamin biosynthetic process"/>
    <property type="evidence" value="ECO:0007669"/>
    <property type="project" value="UniProtKB-UniRule"/>
</dbReference>
<evidence type="ECO:0000313" key="11">
    <source>
        <dbReference type="EMBL" id="BBD78214.1"/>
    </source>
</evidence>
<dbReference type="UniPathway" id="UPA00061">
    <property type="reaction ID" value="UER00516"/>
</dbReference>
<keyword evidence="12" id="KW-1185">Reference proteome</keyword>
<keyword evidence="6 10" id="KW-0328">Glycosyltransferase</keyword>
<evidence type="ECO:0000313" key="12">
    <source>
        <dbReference type="Proteomes" id="UP000262004"/>
    </source>
</evidence>
<dbReference type="NCBIfam" id="NF000996">
    <property type="entry name" value="PRK00105.1"/>
    <property type="match status" value="1"/>
</dbReference>
<accession>A0A2Z6E0A3</accession>
<dbReference type="Pfam" id="PF02277">
    <property type="entry name" value="DBI_PRT"/>
    <property type="match status" value="1"/>
</dbReference>
<evidence type="ECO:0000256" key="9">
    <source>
        <dbReference type="ARBA" id="ARBA00047340"/>
    </source>
</evidence>
<dbReference type="Gene3D" id="1.10.1610.10">
    <property type="match status" value="1"/>
</dbReference>
<dbReference type="KEGG" id="htl:HPTL_1960"/>
<evidence type="ECO:0000256" key="10">
    <source>
        <dbReference type="HAMAP-Rule" id="MF_00230"/>
    </source>
</evidence>
<dbReference type="GO" id="GO:0008939">
    <property type="term" value="F:nicotinate-nucleotide-dimethylbenzimidazole phosphoribosyltransferase activity"/>
    <property type="evidence" value="ECO:0007669"/>
    <property type="project" value="UniProtKB-UniRule"/>
</dbReference>
<sequence length="344" mass="36072">MRPTPAPIDETLAPKLQHKIDRKTKPLGALGRLEAVALQLGLIQNRLDPSAHHPYALVFAADHGLTRAHPVSAYPREVTWQMVLNFLAGGAAINVFCRTFGIPLKVVDAGVDHLFTPHPDLIDAKLAFGSNDAVTAPALGLELAHRAVATGAEIVNRLPDSLDVLILGEMGIGNTATATLLLHCFTGLPLATLVGRGTGLDDAGVARKRAVLETALARGGISSDPWQILAEYGGLEIAQMAGAMLAASERRVAVLVDGFIATAAAVTALAITPEIRPYLIFTHCSNEQGHRAVLDHLGVSPLLDLDLRLGEGTGAALAYPLVQAAAAFLNEMASFESAGVADRA</sequence>
<reference evidence="11 12" key="1">
    <citation type="submission" date="2018-04" db="EMBL/GenBank/DDBJ databases">
        <title>Complete genome sequence of Hydrogenophilus thermoluteolus TH-1.</title>
        <authorList>
            <person name="Arai H."/>
        </authorList>
    </citation>
    <scope>NUCLEOTIDE SEQUENCE [LARGE SCALE GENOMIC DNA]</scope>
    <source>
        <strain evidence="11 12">TH-1</strain>
    </source>
</reference>
<dbReference type="CDD" id="cd02439">
    <property type="entry name" value="DMB-PRT_CobT"/>
    <property type="match status" value="1"/>
</dbReference>
<dbReference type="AlphaFoldDB" id="A0A2Z6E0A3"/>
<evidence type="ECO:0000256" key="4">
    <source>
        <dbReference type="ARBA" id="ARBA00015486"/>
    </source>
</evidence>
<dbReference type="HAMAP" id="MF_00230">
    <property type="entry name" value="CobT"/>
    <property type="match status" value="1"/>
</dbReference>
<keyword evidence="7 10" id="KW-0808">Transferase</keyword>
<dbReference type="NCBIfam" id="TIGR03160">
    <property type="entry name" value="cobT_DBIPRT"/>
    <property type="match status" value="1"/>
</dbReference>
<comment type="pathway">
    <text evidence="1 10">Nucleoside biosynthesis; alpha-ribazole biosynthesis; alpha-ribazole from 5,6-dimethylbenzimidazole: step 1/2.</text>
</comment>
<dbReference type="Gene3D" id="3.40.50.10210">
    <property type="match status" value="1"/>
</dbReference>
<dbReference type="EC" id="2.4.2.21" evidence="3 10"/>
<comment type="catalytic activity">
    <reaction evidence="9 10">
        <text>5,6-dimethylbenzimidazole + nicotinate beta-D-ribonucleotide = alpha-ribazole 5'-phosphate + nicotinate + H(+)</text>
        <dbReference type="Rhea" id="RHEA:11196"/>
        <dbReference type="ChEBI" id="CHEBI:15378"/>
        <dbReference type="ChEBI" id="CHEBI:15890"/>
        <dbReference type="ChEBI" id="CHEBI:32544"/>
        <dbReference type="ChEBI" id="CHEBI:57502"/>
        <dbReference type="ChEBI" id="CHEBI:57918"/>
        <dbReference type="EC" id="2.4.2.21"/>
    </reaction>
</comment>
<dbReference type="Proteomes" id="UP000262004">
    <property type="component" value="Chromosome"/>
</dbReference>
<evidence type="ECO:0000256" key="1">
    <source>
        <dbReference type="ARBA" id="ARBA00005049"/>
    </source>
</evidence>
<dbReference type="EMBL" id="AP018558">
    <property type="protein sequence ID" value="BBD78214.1"/>
    <property type="molecule type" value="Genomic_DNA"/>
</dbReference>
<dbReference type="SUPFAM" id="SSF52733">
    <property type="entry name" value="Nicotinate mononucleotide:5,6-dimethylbenzimidazole phosphoribosyltransferase (CobT)"/>
    <property type="match status" value="1"/>
</dbReference>
<evidence type="ECO:0000256" key="6">
    <source>
        <dbReference type="ARBA" id="ARBA00022676"/>
    </source>
</evidence>
<evidence type="ECO:0000256" key="3">
    <source>
        <dbReference type="ARBA" id="ARBA00011991"/>
    </source>
</evidence>
<dbReference type="PANTHER" id="PTHR43463:SF1">
    <property type="entry name" value="NICOTINATE-NUCLEOTIDE--DIMETHYLBENZIMIDAZOLE PHOSPHORIBOSYLTRANSFERASE"/>
    <property type="match status" value="1"/>
</dbReference>
<evidence type="ECO:0000256" key="5">
    <source>
        <dbReference type="ARBA" id="ARBA00022573"/>
    </source>
</evidence>
<dbReference type="FunFam" id="3.40.50.10210:FF:000001">
    <property type="entry name" value="Nicotinate-nucleotide--dimethylbenzimidazole phosphoribosyltransferase"/>
    <property type="match status" value="1"/>
</dbReference>
<dbReference type="InterPro" id="IPR017846">
    <property type="entry name" value="Nict_dMeBzImd_PRibTrfase_bact"/>
</dbReference>
<evidence type="ECO:0000256" key="7">
    <source>
        <dbReference type="ARBA" id="ARBA00022679"/>
    </source>
</evidence>
<proteinExistence type="inferred from homology"/>
<comment type="similarity">
    <text evidence="2 10">Belongs to the CobT family.</text>
</comment>
<feature type="active site" description="Proton acceptor" evidence="10">
    <location>
        <position position="311"/>
    </location>
</feature>
<organism evidence="11 12">
    <name type="scientific">Hydrogenophilus thermoluteolus</name>
    <name type="common">Pseudomonas hydrogenothermophila</name>
    <dbReference type="NCBI Taxonomy" id="297"/>
    <lineage>
        <taxon>Bacteria</taxon>
        <taxon>Pseudomonadati</taxon>
        <taxon>Pseudomonadota</taxon>
        <taxon>Hydrogenophilia</taxon>
        <taxon>Hydrogenophilales</taxon>
        <taxon>Hydrogenophilaceae</taxon>
        <taxon>Hydrogenophilus</taxon>
    </lineage>
</organism>
<name>A0A2Z6E0A3_HYDTE</name>
<dbReference type="PANTHER" id="PTHR43463">
    <property type="entry name" value="NICOTINATE-NUCLEOTIDE--DIMETHYLBENZIMIDAZOLE PHOSPHORIBOSYLTRANSFERASE"/>
    <property type="match status" value="1"/>
</dbReference>
<dbReference type="InterPro" id="IPR003200">
    <property type="entry name" value="Nict_dMeBzImd_PRibTrfase"/>
</dbReference>
<dbReference type="OrthoDB" id="9781491at2"/>
<dbReference type="InterPro" id="IPR023195">
    <property type="entry name" value="Nict_dMeBzImd_PRibTrfase_N"/>
</dbReference>
<protein>
    <recommendedName>
        <fullName evidence="4 10">Nicotinate-nucleotide--dimethylbenzimidazole phosphoribosyltransferase</fullName>
        <shortName evidence="10">NN:DBI PRT</shortName>
        <ecNumber evidence="3 10">2.4.2.21</ecNumber>
    </recommendedName>
    <alternativeName>
        <fullName evidence="8 10">N(1)-alpha-phosphoribosyltransferase</fullName>
    </alternativeName>
</protein>
<evidence type="ECO:0000256" key="8">
    <source>
        <dbReference type="ARBA" id="ARBA00030686"/>
    </source>
</evidence>